<organism evidence="3">
    <name type="scientific">Cacopsylla melanoneura</name>
    <dbReference type="NCBI Taxonomy" id="428564"/>
    <lineage>
        <taxon>Eukaryota</taxon>
        <taxon>Metazoa</taxon>
        <taxon>Ecdysozoa</taxon>
        <taxon>Arthropoda</taxon>
        <taxon>Hexapoda</taxon>
        <taxon>Insecta</taxon>
        <taxon>Pterygota</taxon>
        <taxon>Neoptera</taxon>
        <taxon>Paraneoptera</taxon>
        <taxon>Hemiptera</taxon>
        <taxon>Sternorrhyncha</taxon>
        <taxon>Psylloidea</taxon>
        <taxon>Psyllidae</taxon>
        <taxon>Psyllinae</taxon>
        <taxon>Cacopsylla</taxon>
    </lineage>
</organism>
<protein>
    <submittedName>
        <fullName evidence="3">Centrosomal protein of 131 kDa</fullName>
    </submittedName>
</protein>
<evidence type="ECO:0000256" key="2">
    <source>
        <dbReference type="SAM" id="MobiDB-lite"/>
    </source>
</evidence>
<feature type="region of interest" description="Disordered" evidence="2">
    <location>
        <begin position="75"/>
        <end position="120"/>
    </location>
</feature>
<feature type="compositionally biased region" description="Basic and acidic residues" evidence="2">
    <location>
        <begin position="76"/>
        <end position="104"/>
    </location>
</feature>
<name>A0A8D8PU67_9HEMI</name>
<feature type="coiled-coil region" evidence="1">
    <location>
        <begin position="948"/>
        <end position="1046"/>
    </location>
</feature>
<proteinExistence type="predicted"/>
<dbReference type="PANTHER" id="PTHR31540:SF1">
    <property type="entry name" value="CENTROSOMAL PROTEIN OF 131 KDA"/>
    <property type="match status" value="1"/>
</dbReference>
<feature type="compositionally biased region" description="Polar residues" evidence="2">
    <location>
        <begin position="556"/>
        <end position="569"/>
    </location>
</feature>
<dbReference type="GO" id="GO:0034451">
    <property type="term" value="C:centriolar satellite"/>
    <property type="evidence" value="ECO:0007669"/>
    <property type="project" value="TreeGrafter"/>
</dbReference>
<feature type="coiled-coil region" evidence="1">
    <location>
        <begin position="642"/>
        <end position="687"/>
    </location>
</feature>
<accession>A0A8D8PU67</accession>
<evidence type="ECO:0000256" key="1">
    <source>
        <dbReference type="SAM" id="Coils"/>
    </source>
</evidence>
<sequence length="1099" mass="130502">MSDGDDNTGMETSDNSAREQTHAMMYRRHQDELPNNGKETSMKTEDQLIENHNGNKKIGYERRSVQQNMRYAANREQFDENQRRHNEPGQGLKEHKERVGERLNDQPIPHNDAEGSSFDTRDVDRYRFEEQHNAYNQFERVHGVKYAKDQDQTDDGIGATSKEYYVEYRDGKSYENNQEEVTYRYDELHNSGRYGTRHYTGQYTWDNENEESCGPHCKEQSRRNINEREYRYENPRENARKCEAHDRKYQYYQGTKDGDTDQCDSCKKDQSMNSDRNEKQKYDREIYLKEKENAGSAQNYQNKTLEQNYETNQTESDSAVSEDKNHYINSMDVLDKIYTSKRKTGTKYEREERFNNNSAEVTNEPRNESLHKNGRRKSMENVNPRLTKSHSEEMYVYWNDEHKTKYVGNRSDQNGVHANEKQSRVNGDIHLRTETPERHYLDRYNFEEEEKILNHILEKSKHGQRSERIPEIKVNDESMLEEYPVKDINSSTYNEIVDILKVLEKEEKGLKTDHDPMQYTKPDSHNYNKNKVMSLNGTGNNLEFVNQDRTTKTNLIQSKPSQPHNNTHQNEVEPPTEPIHVGDIYSFLDKVDNEVNQNETTLKSDTLGCTSKLSELMKLSSADLAQKYLTLSINMDEKQIIITALEKRIEQIDKHCKEMKTDTDATVKRLQKFIAQLIKEKKDLGEQCSEMCKDMEKKYKQIIDTLDERHKIEIKKNTEKHLAAEKIRREKWIDNKTQKIKELTVKGLEPELLKMTTAHQEEIAEMRKAHNRQLEENDAMWNRKISTMKEKFEEDLQNAILQEKENGRKRLDEELKTVESNYQEQRKHLLNEIRIERENLDRQAEDMRNEKEKELNQKLEKLIKQNKESCEKMANKHQDELRKVREDLNQEKQMWVKNKTAQMEEKEQLIREQCKRERDKHIELIIQKLEKEQTERNTAADMKLKNIKEQHDKEIEEMESTLVNVKTKLNETRSKLQNTEDLVTELKSQVHTYQIETKNQGELLDKLKTENHDMKLKSEHETNDKINRLEEEIEQTRNYFETLISRMKKDQERELSQVYGRVKETIGKKDEAIAMLTQQKEAALTQCANLENIIAQRKH</sequence>
<feature type="region of interest" description="Disordered" evidence="2">
    <location>
        <begin position="556"/>
        <end position="579"/>
    </location>
</feature>
<feature type="region of interest" description="Disordered" evidence="2">
    <location>
        <begin position="253"/>
        <end position="281"/>
    </location>
</feature>
<feature type="region of interest" description="Disordered" evidence="2">
    <location>
        <begin position="354"/>
        <end position="374"/>
    </location>
</feature>
<feature type="coiled-coil region" evidence="1">
    <location>
        <begin position="801"/>
        <end position="916"/>
    </location>
</feature>
<dbReference type="GO" id="GO:0005929">
    <property type="term" value="C:cilium"/>
    <property type="evidence" value="ECO:0007669"/>
    <property type="project" value="GOC"/>
</dbReference>
<dbReference type="GO" id="GO:0035735">
    <property type="term" value="P:intraciliary transport involved in cilium assembly"/>
    <property type="evidence" value="ECO:0007669"/>
    <property type="project" value="InterPro"/>
</dbReference>
<dbReference type="GO" id="GO:0010824">
    <property type="term" value="P:regulation of centrosome duplication"/>
    <property type="evidence" value="ECO:0007669"/>
    <property type="project" value="TreeGrafter"/>
</dbReference>
<dbReference type="AlphaFoldDB" id="A0A8D8PU67"/>
<dbReference type="PANTHER" id="PTHR31540">
    <property type="entry name" value="CENTROSOMAL PROTEIN OF 131 KDA"/>
    <property type="match status" value="1"/>
</dbReference>
<dbReference type="EMBL" id="HBUF01029324">
    <property type="protein sequence ID" value="CAG6614094.1"/>
    <property type="molecule type" value="Transcribed_RNA"/>
</dbReference>
<reference evidence="3" key="1">
    <citation type="submission" date="2021-05" db="EMBL/GenBank/DDBJ databases">
        <authorList>
            <person name="Alioto T."/>
            <person name="Alioto T."/>
            <person name="Gomez Garrido J."/>
        </authorList>
    </citation>
    <scope>NUCLEOTIDE SEQUENCE</scope>
</reference>
<feature type="compositionally biased region" description="Basic and acidic residues" evidence="2">
    <location>
        <begin position="256"/>
        <end position="281"/>
    </location>
</feature>
<feature type="region of interest" description="Disordered" evidence="2">
    <location>
        <begin position="1"/>
        <end position="62"/>
    </location>
</feature>
<evidence type="ECO:0000313" key="3">
    <source>
        <dbReference type="EMBL" id="CAG6614094.1"/>
    </source>
</evidence>
<dbReference type="InterPro" id="IPR030465">
    <property type="entry name" value="CEP131"/>
</dbReference>
<keyword evidence="1" id="KW-0175">Coiled coil</keyword>